<dbReference type="EMBL" id="SOCP01000019">
    <property type="protein sequence ID" value="TDV41726.1"/>
    <property type="molecule type" value="Genomic_DNA"/>
</dbReference>
<dbReference type="InterPro" id="IPR000073">
    <property type="entry name" value="AB_hydrolase_1"/>
</dbReference>
<dbReference type="Pfam" id="PF00561">
    <property type="entry name" value="Abhydrolase_1"/>
    <property type="match status" value="1"/>
</dbReference>
<dbReference type="PANTHER" id="PTHR43433:SF5">
    <property type="entry name" value="AB HYDROLASE-1 DOMAIN-CONTAINING PROTEIN"/>
    <property type="match status" value="1"/>
</dbReference>
<dbReference type="Gene3D" id="3.40.50.1820">
    <property type="entry name" value="alpha/beta hydrolase"/>
    <property type="match status" value="1"/>
</dbReference>
<dbReference type="SUPFAM" id="SSF53474">
    <property type="entry name" value="alpha/beta-Hydrolases"/>
    <property type="match status" value="1"/>
</dbReference>
<evidence type="ECO:0000259" key="1">
    <source>
        <dbReference type="Pfam" id="PF00561"/>
    </source>
</evidence>
<reference evidence="2 3" key="1">
    <citation type="submission" date="2019-03" db="EMBL/GenBank/DDBJ databases">
        <title>Genomic Encyclopedia of Archaeal and Bacterial Type Strains, Phase II (KMG-II): from individual species to whole genera.</title>
        <authorList>
            <person name="Goeker M."/>
        </authorList>
    </citation>
    <scope>NUCLEOTIDE SEQUENCE [LARGE SCALE GENOMIC DNA]</scope>
    <source>
        <strain evidence="2 3">DSM 45499</strain>
    </source>
</reference>
<proteinExistence type="predicted"/>
<dbReference type="PANTHER" id="PTHR43433">
    <property type="entry name" value="HYDROLASE, ALPHA/BETA FOLD FAMILY PROTEIN"/>
    <property type="match status" value="1"/>
</dbReference>
<evidence type="ECO:0000313" key="2">
    <source>
        <dbReference type="EMBL" id="TDV41726.1"/>
    </source>
</evidence>
<protein>
    <submittedName>
        <fullName evidence="2">Pimeloyl-ACP methyl ester carboxylesterase</fullName>
    </submittedName>
</protein>
<dbReference type="RefSeq" id="WP_243867100.1">
    <property type="nucleotide sequence ID" value="NZ_SOCP01000019.1"/>
</dbReference>
<dbReference type="GO" id="GO:0004806">
    <property type="term" value="F:triacylglycerol lipase activity"/>
    <property type="evidence" value="ECO:0007669"/>
    <property type="project" value="TreeGrafter"/>
</dbReference>
<name>A0A4R7V2Q2_9PSEU</name>
<sequence>MISTFGAADDPAILLIGGASSSMDWWPPEFCTSLTGRYVIRYDHRDTGDAPSYPPGEPGYTGEDLVTDAVAVLDELGVASAHVVGISMGGALAQVMALDQPTRVRSLTAIATTASAGDDDLPGMAPEVASAFGALSEPDWTDHDAVVSYLVASQRILSAEPFDEADTREIASIAVARTKNIESSQRNHHATKGGRNSWRHRLPEIAVPTLVLHGDRDPLFPLPHGEALASEIRGARLVVLPNTGHEFPRRVWPQVVPLLLDLTSGG</sequence>
<keyword evidence="3" id="KW-1185">Reference proteome</keyword>
<dbReference type="PRINTS" id="PR00111">
    <property type="entry name" value="ABHYDROLASE"/>
</dbReference>
<gene>
    <name evidence="2" type="ORF">CLV71_11948</name>
</gene>
<dbReference type="GO" id="GO:0046503">
    <property type="term" value="P:glycerolipid catabolic process"/>
    <property type="evidence" value="ECO:0007669"/>
    <property type="project" value="TreeGrafter"/>
</dbReference>
<feature type="domain" description="AB hydrolase-1" evidence="1">
    <location>
        <begin position="11"/>
        <end position="246"/>
    </location>
</feature>
<dbReference type="Proteomes" id="UP000294927">
    <property type="component" value="Unassembled WGS sequence"/>
</dbReference>
<dbReference type="InterPro" id="IPR050471">
    <property type="entry name" value="AB_hydrolase"/>
</dbReference>
<organism evidence="2 3">
    <name type="scientific">Actinophytocola oryzae</name>
    <dbReference type="NCBI Taxonomy" id="502181"/>
    <lineage>
        <taxon>Bacteria</taxon>
        <taxon>Bacillati</taxon>
        <taxon>Actinomycetota</taxon>
        <taxon>Actinomycetes</taxon>
        <taxon>Pseudonocardiales</taxon>
        <taxon>Pseudonocardiaceae</taxon>
    </lineage>
</organism>
<evidence type="ECO:0000313" key="3">
    <source>
        <dbReference type="Proteomes" id="UP000294927"/>
    </source>
</evidence>
<accession>A0A4R7V2Q2</accession>
<comment type="caution">
    <text evidence="2">The sequence shown here is derived from an EMBL/GenBank/DDBJ whole genome shotgun (WGS) entry which is preliminary data.</text>
</comment>
<dbReference type="InterPro" id="IPR029058">
    <property type="entry name" value="AB_hydrolase_fold"/>
</dbReference>
<dbReference type="AlphaFoldDB" id="A0A4R7V2Q2"/>